<dbReference type="SUPFAM" id="SSF51735">
    <property type="entry name" value="NAD(P)-binding Rossmann-fold domains"/>
    <property type="match status" value="1"/>
</dbReference>
<dbReference type="PRINTS" id="PR00081">
    <property type="entry name" value="GDHRDH"/>
</dbReference>
<dbReference type="PRINTS" id="PR00080">
    <property type="entry name" value="SDRFAMILY"/>
</dbReference>
<dbReference type="InterPro" id="IPR036291">
    <property type="entry name" value="NAD(P)-bd_dom_sf"/>
</dbReference>
<dbReference type="Proteomes" id="UP000182344">
    <property type="component" value="Unassembled WGS sequence"/>
</dbReference>
<dbReference type="Pfam" id="PF00106">
    <property type="entry name" value="adh_short"/>
    <property type="match status" value="1"/>
</dbReference>
<comment type="caution">
    <text evidence="4">The sequence shown here is derived from an EMBL/GenBank/DDBJ whole genome shotgun (WGS) entry which is preliminary data.</text>
</comment>
<evidence type="ECO:0000256" key="1">
    <source>
        <dbReference type="ARBA" id="ARBA00006484"/>
    </source>
</evidence>
<protein>
    <recommendedName>
        <fullName evidence="6">Oxidoreductase</fullName>
    </recommendedName>
</protein>
<dbReference type="GO" id="GO:0016491">
    <property type="term" value="F:oxidoreductase activity"/>
    <property type="evidence" value="ECO:0007669"/>
    <property type="project" value="UniProtKB-KW"/>
</dbReference>
<dbReference type="PANTHER" id="PTHR44196">
    <property type="entry name" value="DEHYDROGENASE/REDUCTASE SDR FAMILY MEMBER 7B"/>
    <property type="match status" value="1"/>
</dbReference>
<evidence type="ECO:0000313" key="5">
    <source>
        <dbReference type="Proteomes" id="UP000182344"/>
    </source>
</evidence>
<dbReference type="PANTHER" id="PTHR44196:SF1">
    <property type="entry name" value="DEHYDROGENASE_REDUCTASE SDR FAMILY MEMBER 7B"/>
    <property type="match status" value="1"/>
</dbReference>
<evidence type="ECO:0000313" key="4">
    <source>
        <dbReference type="EMBL" id="OIP87225.1"/>
    </source>
</evidence>
<dbReference type="STRING" id="1805376.AUK05_01690"/>
<accession>A0A1J5HQ51</accession>
<organism evidence="4 5">
    <name type="scientific">Candidatus Shapirobacteria bacterium CG2_30_35_20</name>
    <dbReference type="NCBI Taxonomy" id="1805376"/>
    <lineage>
        <taxon>Bacteria</taxon>
        <taxon>Candidatus Shapironibacteriota</taxon>
    </lineage>
</organism>
<proteinExistence type="inferred from homology"/>
<reference evidence="4 5" key="1">
    <citation type="journal article" date="2016" name="Environ. Microbiol.">
        <title>Genomic resolution of a cold subsurface aquifer community provides metabolic insights for novel microbes adapted to high CO concentrations.</title>
        <authorList>
            <person name="Probst A.J."/>
            <person name="Castelle C.J."/>
            <person name="Singh A."/>
            <person name="Brown C.T."/>
            <person name="Anantharaman K."/>
            <person name="Sharon I."/>
            <person name="Hug L.A."/>
            <person name="Burstein D."/>
            <person name="Emerson J.B."/>
            <person name="Thomas B.C."/>
            <person name="Banfield J.F."/>
        </authorList>
    </citation>
    <scope>NUCLEOTIDE SEQUENCE [LARGE SCALE GENOMIC DNA]</scope>
    <source>
        <strain evidence="4">CG2_30_35_20</strain>
    </source>
</reference>
<dbReference type="EMBL" id="MNZO01000024">
    <property type="protein sequence ID" value="OIP87225.1"/>
    <property type="molecule type" value="Genomic_DNA"/>
</dbReference>
<dbReference type="GO" id="GO:0016020">
    <property type="term" value="C:membrane"/>
    <property type="evidence" value="ECO:0007669"/>
    <property type="project" value="TreeGrafter"/>
</dbReference>
<gene>
    <name evidence="4" type="ORF">AUK05_01690</name>
</gene>
<comment type="similarity">
    <text evidence="1 3">Belongs to the short-chain dehydrogenases/reductases (SDR) family.</text>
</comment>
<dbReference type="Gene3D" id="3.40.50.720">
    <property type="entry name" value="NAD(P)-binding Rossmann-like Domain"/>
    <property type="match status" value="1"/>
</dbReference>
<evidence type="ECO:0008006" key="6">
    <source>
        <dbReference type="Google" id="ProtNLM"/>
    </source>
</evidence>
<name>A0A1J5HQ51_9BACT</name>
<keyword evidence="2" id="KW-0560">Oxidoreductase</keyword>
<sequence>MKDKVVIITGASQGLGRELAIKLGKLGVKIALVARNEKMLSEVKKEINDNGGVAEVFVCDVTDVDAINSTVSKIVDTFKTVDVLVNNAGIWTNDKLEEKDKKLVEKTFMVNSVAPINFYKAVSPIFEKNKKGHFVFINSIAGFEIKENKDYAVYIASKWALTGFTNALKSKYDGTDIKITSIHPGPIDSKIDKNAGDDWGSDKSWMMSVKEVADAVIYALNAPGKIQVETLTFKKTNWNN</sequence>
<dbReference type="InterPro" id="IPR002347">
    <property type="entry name" value="SDR_fam"/>
</dbReference>
<evidence type="ECO:0000256" key="2">
    <source>
        <dbReference type="ARBA" id="ARBA00023002"/>
    </source>
</evidence>
<evidence type="ECO:0000256" key="3">
    <source>
        <dbReference type="RuleBase" id="RU000363"/>
    </source>
</evidence>
<dbReference type="AlphaFoldDB" id="A0A1J5HQ51"/>